<sequence length="197" mass="21845">MPKQGMEPIRRKALIEATIRAIHSEGYCKVTIGAIAREAKVSTGLAHHYFGSKEQLLSATMRELYRQLGRDVREQLAGARTPMERVSAIVRANLSTGQFRPEVVSAWLAFYMQAQTEPAAQHLLALYHSRMQSNLAHALGRMLPRPLAREIARDTGAMIDGYYLRRALGRPEAATEAAVARIEAFVARSVSDTETLA</sequence>
<keyword evidence="11" id="KW-1185">Reference proteome</keyword>
<proteinExistence type="inferred from homology"/>
<dbReference type="GO" id="GO:0045892">
    <property type="term" value="P:negative regulation of DNA-templated transcription"/>
    <property type="evidence" value="ECO:0007669"/>
    <property type="project" value="UniProtKB-UniRule"/>
</dbReference>
<comment type="pathway">
    <text evidence="1 7">Amine and polyamine biosynthesis; betaine biosynthesis via choline pathway [regulation].</text>
</comment>
<dbReference type="GO" id="GO:0000976">
    <property type="term" value="F:transcription cis-regulatory region binding"/>
    <property type="evidence" value="ECO:0007669"/>
    <property type="project" value="TreeGrafter"/>
</dbReference>
<dbReference type="PROSITE" id="PS01081">
    <property type="entry name" value="HTH_TETR_1"/>
    <property type="match status" value="1"/>
</dbReference>
<dbReference type="NCBIfam" id="TIGR03384">
    <property type="entry name" value="betaine_BetI"/>
    <property type="match status" value="1"/>
</dbReference>
<dbReference type="GO" id="GO:0019285">
    <property type="term" value="P:glycine betaine biosynthetic process from choline"/>
    <property type="evidence" value="ECO:0007669"/>
    <property type="project" value="UniProtKB-UniRule"/>
</dbReference>
<evidence type="ECO:0000256" key="6">
    <source>
        <dbReference type="ARBA" id="ARBA00024936"/>
    </source>
</evidence>
<organism evidence="10 11">
    <name type="scientific">Paroceanicella profunda</name>
    <dbReference type="NCBI Taxonomy" id="2579971"/>
    <lineage>
        <taxon>Bacteria</taxon>
        <taxon>Pseudomonadati</taxon>
        <taxon>Pseudomonadota</taxon>
        <taxon>Alphaproteobacteria</taxon>
        <taxon>Rhodobacterales</taxon>
        <taxon>Paracoccaceae</taxon>
        <taxon>Paroceanicella</taxon>
    </lineage>
</organism>
<dbReference type="Proteomes" id="UP000305888">
    <property type="component" value="Chromosome"/>
</dbReference>
<protein>
    <recommendedName>
        <fullName evidence="7">HTH-type transcriptional regulator BetI</fullName>
    </recommendedName>
</protein>
<keyword evidence="4 7" id="KW-0238">DNA-binding</keyword>
<accession>A0A5B8FG70</accession>
<dbReference type="InterPro" id="IPR009057">
    <property type="entry name" value="Homeodomain-like_sf"/>
</dbReference>
<evidence type="ECO:0000256" key="8">
    <source>
        <dbReference type="PROSITE-ProRule" id="PRU00335"/>
    </source>
</evidence>
<dbReference type="OrthoDB" id="7618612at2"/>
<dbReference type="PRINTS" id="PR00455">
    <property type="entry name" value="HTHTETR"/>
</dbReference>
<reference evidence="10 11" key="1">
    <citation type="submission" date="2019-06" db="EMBL/GenBank/DDBJ databases">
        <title>Genome sequence of Rhodobacteraceae bacterium D4M1.</title>
        <authorList>
            <person name="Cao J."/>
        </authorList>
    </citation>
    <scope>NUCLEOTIDE SEQUENCE [LARGE SCALE GENOMIC DNA]</scope>
    <source>
        <strain evidence="10 11">D4M1</strain>
    </source>
</reference>
<evidence type="ECO:0000256" key="5">
    <source>
        <dbReference type="ARBA" id="ARBA00023163"/>
    </source>
</evidence>
<dbReference type="PANTHER" id="PTHR30055:SF234">
    <property type="entry name" value="HTH-TYPE TRANSCRIPTIONAL REGULATOR BETI"/>
    <property type="match status" value="1"/>
</dbReference>
<keyword evidence="3 7" id="KW-0805">Transcription regulation</keyword>
<evidence type="ECO:0000256" key="1">
    <source>
        <dbReference type="ARBA" id="ARBA00004719"/>
    </source>
</evidence>
<dbReference type="Pfam" id="PF13977">
    <property type="entry name" value="TetR_C_6"/>
    <property type="match status" value="1"/>
</dbReference>
<dbReference type="KEGG" id="ppru:FDP22_02555"/>
<evidence type="ECO:0000256" key="2">
    <source>
        <dbReference type="ARBA" id="ARBA00022491"/>
    </source>
</evidence>
<dbReference type="InterPro" id="IPR001647">
    <property type="entry name" value="HTH_TetR"/>
</dbReference>
<feature type="DNA-binding region" description="H-T-H motif" evidence="7 8">
    <location>
        <begin position="31"/>
        <end position="50"/>
    </location>
</feature>
<evidence type="ECO:0000256" key="4">
    <source>
        <dbReference type="ARBA" id="ARBA00023125"/>
    </source>
</evidence>
<keyword evidence="5 7" id="KW-0804">Transcription</keyword>
<dbReference type="PROSITE" id="PS50977">
    <property type="entry name" value="HTH_TETR_2"/>
    <property type="match status" value="1"/>
</dbReference>
<dbReference type="InterPro" id="IPR023772">
    <property type="entry name" value="DNA-bd_HTH_TetR-type_CS"/>
</dbReference>
<evidence type="ECO:0000256" key="7">
    <source>
        <dbReference type="HAMAP-Rule" id="MF_00768"/>
    </source>
</evidence>
<evidence type="ECO:0000313" key="10">
    <source>
        <dbReference type="EMBL" id="QDL90767.1"/>
    </source>
</evidence>
<dbReference type="Gene3D" id="1.10.357.10">
    <property type="entry name" value="Tetracycline Repressor, domain 2"/>
    <property type="match status" value="1"/>
</dbReference>
<comment type="function">
    <text evidence="7">Repressor involved in choline regulation of the bet genes.</text>
</comment>
<evidence type="ECO:0000313" key="11">
    <source>
        <dbReference type="Proteomes" id="UP000305888"/>
    </source>
</evidence>
<name>A0A5B8FG70_9RHOB</name>
<feature type="domain" description="HTH tetR-type" evidence="9">
    <location>
        <begin position="8"/>
        <end position="68"/>
    </location>
</feature>
<dbReference type="PANTHER" id="PTHR30055">
    <property type="entry name" value="HTH-TYPE TRANSCRIPTIONAL REGULATOR RUTR"/>
    <property type="match status" value="1"/>
</dbReference>
<evidence type="ECO:0000256" key="3">
    <source>
        <dbReference type="ARBA" id="ARBA00023015"/>
    </source>
</evidence>
<dbReference type="SUPFAM" id="SSF46689">
    <property type="entry name" value="Homeodomain-like"/>
    <property type="match status" value="1"/>
</dbReference>
<dbReference type="UniPathway" id="UPA00529"/>
<dbReference type="SUPFAM" id="SSF48498">
    <property type="entry name" value="Tetracyclin repressor-like, C-terminal domain"/>
    <property type="match status" value="1"/>
</dbReference>
<dbReference type="InterPro" id="IPR050109">
    <property type="entry name" value="HTH-type_TetR-like_transc_reg"/>
</dbReference>
<dbReference type="AlphaFoldDB" id="A0A5B8FG70"/>
<comment type="function">
    <text evidence="6">Repressor involved in the biosynthesis of the osmoprotectant glycine betaine. It represses transcription of the choline transporter BetT and the genes of BetAB involved in the synthesis of glycine betaine.</text>
</comment>
<dbReference type="RefSeq" id="WP_138576481.1">
    <property type="nucleotide sequence ID" value="NZ_CP040818.1"/>
</dbReference>
<dbReference type="GO" id="GO:0003700">
    <property type="term" value="F:DNA-binding transcription factor activity"/>
    <property type="evidence" value="ECO:0007669"/>
    <property type="project" value="UniProtKB-UniRule"/>
</dbReference>
<dbReference type="InterPro" id="IPR017757">
    <property type="entry name" value="Tscrpt_rep_BetI"/>
</dbReference>
<gene>
    <name evidence="7 10" type="primary">betI</name>
    <name evidence="10" type="ORF">FDP22_02555</name>
</gene>
<dbReference type="EMBL" id="CP040818">
    <property type="protein sequence ID" value="QDL90767.1"/>
    <property type="molecule type" value="Genomic_DNA"/>
</dbReference>
<dbReference type="Pfam" id="PF00440">
    <property type="entry name" value="TetR_N"/>
    <property type="match status" value="1"/>
</dbReference>
<dbReference type="NCBIfam" id="NF001978">
    <property type="entry name" value="PRK00767.1"/>
    <property type="match status" value="1"/>
</dbReference>
<dbReference type="InterPro" id="IPR036271">
    <property type="entry name" value="Tet_transcr_reg_TetR-rel_C_sf"/>
</dbReference>
<keyword evidence="2 7" id="KW-0678">Repressor</keyword>
<dbReference type="InterPro" id="IPR039538">
    <property type="entry name" value="BetI_C"/>
</dbReference>
<evidence type="ECO:0000259" key="9">
    <source>
        <dbReference type="PROSITE" id="PS50977"/>
    </source>
</evidence>
<dbReference type="HAMAP" id="MF_00768">
    <property type="entry name" value="HTH_type_BetI"/>
    <property type="match status" value="1"/>
</dbReference>